<feature type="compositionally biased region" description="Basic residues" evidence="1">
    <location>
        <begin position="535"/>
        <end position="544"/>
    </location>
</feature>
<dbReference type="EMBL" id="JAGHQL010000124">
    <property type="protein sequence ID" value="KAH0538058.1"/>
    <property type="molecule type" value="Genomic_DNA"/>
</dbReference>
<accession>A0A9P8I5N8</accession>
<feature type="transmembrane region" description="Helical" evidence="2">
    <location>
        <begin position="84"/>
        <end position="107"/>
    </location>
</feature>
<feature type="compositionally biased region" description="Low complexity" evidence="1">
    <location>
        <begin position="323"/>
        <end position="339"/>
    </location>
</feature>
<feature type="compositionally biased region" description="Basic and acidic residues" evidence="1">
    <location>
        <begin position="504"/>
        <end position="527"/>
    </location>
</feature>
<protein>
    <submittedName>
        <fullName evidence="3">Uncharacterized protein</fullName>
    </submittedName>
</protein>
<name>A0A9P8I5N8_9PEZI</name>
<feature type="compositionally biased region" description="Polar residues" evidence="1">
    <location>
        <begin position="247"/>
        <end position="264"/>
    </location>
</feature>
<dbReference type="Proteomes" id="UP000698800">
    <property type="component" value="Unassembled WGS sequence"/>
</dbReference>
<evidence type="ECO:0000256" key="1">
    <source>
        <dbReference type="SAM" id="MobiDB-lite"/>
    </source>
</evidence>
<dbReference type="AlphaFoldDB" id="A0A9P8I5N8"/>
<reference evidence="3" key="1">
    <citation type="submission" date="2021-03" db="EMBL/GenBank/DDBJ databases">
        <title>Comparative genomics and phylogenomic investigation of the class Geoglossomycetes provide insights into ecological specialization and systematics.</title>
        <authorList>
            <person name="Melie T."/>
            <person name="Pirro S."/>
            <person name="Miller A.N."/>
            <person name="Quandt A."/>
        </authorList>
    </citation>
    <scope>NUCLEOTIDE SEQUENCE</scope>
    <source>
        <strain evidence="3">GBOQ0MN5Z8</strain>
    </source>
</reference>
<keyword evidence="4" id="KW-1185">Reference proteome</keyword>
<evidence type="ECO:0000313" key="3">
    <source>
        <dbReference type="EMBL" id="KAH0538058.1"/>
    </source>
</evidence>
<feature type="region of interest" description="Disordered" evidence="1">
    <location>
        <begin position="231"/>
        <end position="356"/>
    </location>
</feature>
<evidence type="ECO:0000256" key="2">
    <source>
        <dbReference type="SAM" id="Phobius"/>
    </source>
</evidence>
<keyword evidence="2" id="KW-0812">Transmembrane</keyword>
<feature type="compositionally biased region" description="Low complexity" evidence="1">
    <location>
        <begin position="300"/>
        <end position="312"/>
    </location>
</feature>
<keyword evidence="2" id="KW-0472">Membrane</keyword>
<comment type="caution">
    <text evidence="3">The sequence shown here is derived from an EMBL/GenBank/DDBJ whole genome shotgun (WGS) entry which is preliminary data.</text>
</comment>
<feature type="compositionally biased region" description="Pro residues" evidence="1">
    <location>
        <begin position="424"/>
        <end position="439"/>
    </location>
</feature>
<feature type="transmembrane region" description="Helical" evidence="2">
    <location>
        <begin position="192"/>
        <end position="221"/>
    </location>
</feature>
<gene>
    <name evidence="3" type="ORF">FGG08_005320</name>
</gene>
<sequence length="544" mass="59937">MGVEPPFLYDPPAKFNDPYKSFNPKSVTLESLTPPKPKRKQEGPLVNFNTHPDSYLILPYGKRNAKPMNPRTKTKIKWARMTVLLLRCCQLMGALALMVNVICIRGTDDSTGWLLRVPPGAAIMHTTYSIYHLVRRAAGRTPASTASYMLFSAAADASLIPFYVFAALLSHAQKEHMRWTTVFNDPAANKTIIFATFLTSCVNSGFHFTSFLLSIYLAVIYRKIAKLPPDMNPLEDNLTSRHKKKNSSVSTTSEKHMSQASSFYYPTDENRSSRLGDPPVLPPLTIPFMHTRMNSTDSVNSKSTTPRSSNRNSRADLPSQSGSPTRASRASLSRASPTRKTASNRSSYASLSPDRQSNFHGSLANDSWFTYLHHAAPGTNENHARTDSSIEDFTDPSPGESYLPQEPPTSRNLISPRKHAYAPLPNPLESHPPTPPPLNGPGEDNNRPDAILAQSSANRSSKRYYGELKPAATPKKGPPVMGTYIDLPPEAPVRAVSNTGAEFEEVRGGTRRREVSGKVAEEGRAGGDRSGGWLRWRRGSGKDV</sequence>
<feature type="region of interest" description="Disordered" evidence="1">
    <location>
        <begin position="497"/>
        <end position="544"/>
    </location>
</feature>
<organism evidence="3 4">
    <name type="scientific">Glutinoglossum americanum</name>
    <dbReference type="NCBI Taxonomy" id="1670608"/>
    <lineage>
        <taxon>Eukaryota</taxon>
        <taxon>Fungi</taxon>
        <taxon>Dikarya</taxon>
        <taxon>Ascomycota</taxon>
        <taxon>Pezizomycotina</taxon>
        <taxon>Geoglossomycetes</taxon>
        <taxon>Geoglossales</taxon>
        <taxon>Geoglossaceae</taxon>
        <taxon>Glutinoglossum</taxon>
    </lineage>
</organism>
<feature type="transmembrane region" description="Helical" evidence="2">
    <location>
        <begin position="113"/>
        <end position="134"/>
    </location>
</feature>
<feature type="compositionally biased region" description="Polar residues" evidence="1">
    <location>
        <begin position="340"/>
        <end position="356"/>
    </location>
</feature>
<feature type="transmembrane region" description="Helical" evidence="2">
    <location>
        <begin position="146"/>
        <end position="172"/>
    </location>
</feature>
<feature type="region of interest" description="Disordered" evidence="1">
    <location>
        <begin position="379"/>
        <end position="483"/>
    </location>
</feature>
<keyword evidence="2" id="KW-1133">Transmembrane helix</keyword>
<evidence type="ECO:0000313" key="4">
    <source>
        <dbReference type="Proteomes" id="UP000698800"/>
    </source>
</evidence>
<proteinExistence type="predicted"/>
<dbReference type="OrthoDB" id="5404940at2759"/>